<dbReference type="Proteomes" id="UP001224661">
    <property type="component" value="Unassembled WGS sequence"/>
</dbReference>
<dbReference type="EMBL" id="JASCIR010000015">
    <property type="protein sequence ID" value="MDI3388249.1"/>
    <property type="molecule type" value="Genomic_DNA"/>
</dbReference>
<gene>
    <name evidence="1" type="ORF">QIS99_18860</name>
</gene>
<evidence type="ECO:0000313" key="2">
    <source>
        <dbReference type="Proteomes" id="UP001224661"/>
    </source>
</evidence>
<evidence type="ECO:0000313" key="1">
    <source>
        <dbReference type="EMBL" id="MDI3388249.1"/>
    </source>
</evidence>
<organism evidence="1 2">
    <name type="scientific">Streptomyces solicavernae</name>
    <dbReference type="NCBI Taxonomy" id="3043614"/>
    <lineage>
        <taxon>Bacteria</taxon>
        <taxon>Bacillati</taxon>
        <taxon>Actinomycetota</taxon>
        <taxon>Actinomycetes</taxon>
        <taxon>Kitasatosporales</taxon>
        <taxon>Streptomycetaceae</taxon>
        <taxon>Streptomyces</taxon>
    </lineage>
</organism>
<keyword evidence="2" id="KW-1185">Reference proteome</keyword>
<name>A0ABT6RUY0_9ACTN</name>
<accession>A0ABT6RUY0</accession>
<reference evidence="1 2" key="1">
    <citation type="submission" date="2023-05" db="EMBL/GenBank/DDBJ databases">
        <title>Draft genome sequence of Streptomyces sp. B-S-A8 isolated from a cave soil in Thailand.</title>
        <authorList>
            <person name="Chamroensaksri N."/>
            <person name="Muangham S."/>
        </authorList>
    </citation>
    <scope>NUCLEOTIDE SEQUENCE [LARGE SCALE GENOMIC DNA]</scope>
    <source>
        <strain evidence="1 2">B-S-A8</strain>
    </source>
</reference>
<comment type="caution">
    <text evidence="1">The sequence shown here is derived from an EMBL/GenBank/DDBJ whole genome shotgun (WGS) entry which is preliminary data.</text>
</comment>
<proteinExistence type="predicted"/>
<evidence type="ECO:0008006" key="3">
    <source>
        <dbReference type="Google" id="ProtNLM"/>
    </source>
</evidence>
<sequence length="110" mass="11609">MAELRDGERGYAADPGAIKKAGGDALEIRQALLAAAEPTCTATRRAAGGVDGWQSEEQLKSTARLWDDQNNALAERIGRTGGNLQYNSQNYLAAEAVNTSGMQGGDNPWG</sequence>
<dbReference type="RefSeq" id="WP_282514702.1">
    <property type="nucleotide sequence ID" value="NZ_JASCIR010000015.1"/>
</dbReference>
<protein>
    <recommendedName>
        <fullName evidence="3">WXG100 family type VII secretion target</fullName>
    </recommendedName>
</protein>